<proteinExistence type="predicted"/>
<evidence type="ECO:0000313" key="3">
    <source>
        <dbReference type="Proteomes" id="UP000054928"/>
    </source>
</evidence>
<sequence length="130" mass="14616">MNREKKSNSFNDTPQAENRIEYTTHISSSSRSRATLMVSSKKASLLLLQVHSAENASSKKNSATSEGLWVFSNLFFIPFEISTSSSSSSFRTAGRAHRPDQRKAIVEHEFGSFWNEQDLSQKLNCFFAST</sequence>
<dbReference type="EMBL" id="CCYD01002371">
    <property type="protein sequence ID" value="CEG47024.1"/>
    <property type="molecule type" value="Genomic_DNA"/>
</dbReference>
<accession>A0A0P1B0K1</accession>
<dbReference type="AlphaFoldDB" id="A0A0P1B0K1"/>
<dbReference type="Proteomes" id="UP000054928">
    <property type="component" value="Unassembled WGS sequence"/>
</dbReference>
<reference evidence="3" key="1">
    <citation type="submission" date="2014-09" db="EMBL/GenBank/DDBJ databases">
        <authorList>
            <person name="Sharma Rahul"/>
            <person name="Thines Marco"/>
        </authorList>
    </citation>
    <scope>NUCLEOTIDE SEQUENCE [LARGE SCALE GENOMIC DNA]</scope>
</reference>
<evidence type="ECO:0000256" key="1">
    <source>
        <dbReference type="SAM" id="MobiDB-lite"/>
    </source>
</evidence>
<dbReference type="GeneID" id="36398743"/>
<organism evidence="2 3">
    <name type="scientific">Plasmopara halstedii</name>
    <name type="common">Downy mildew of sunflower</name>
    <dbReference type="NCBI Taxonomy" id="4781"/>
    <lineage>
        <taxon>Eukaryota</taxon>
        <taxon>Sar</taxon>
        <taxon>Stramenopiles</taxon>
        <taxon>Oomycota</taxon>
        <taxon>Peronosporomycetes</taxon>
        <taxon>Peronosporales</taxon>
        <taxon>Peronosporaceae</taxon>
        <taxon>Plasmopara</taxon>
    </lineage>
</organism>
<dbReference type="RefSeq" id="XP_024583393.1">
    <property type="nucleotide sequence ID" value="XM_024717945.1"/>
</dbReference>
<feature type="region of interest" description="Disordered" evidence="1">
    <location>
        <begin position="1"/>
        <end position="20"/>
    </location>
</feature>
<keyword evidence="3" id="KW-1185">Reference proteome</keyword>
<name>A0A0P1B0K1_PLAHL</name>
<evidence type="ECO:0000313" key="2">
    <source>
        <dbReference type="EMBL" id="CEG47024.1"/>
    </source>
</evidence>
<protein>
    <submittedName>
        <fullName evidence="2">Uncharacterized protein</fullName>
    </submittedName>
</protein>